<protein>
    <recommendedName>
        <fullName evidence="4">Choline/carnitine acyltransferase domain-containing protein</fullName>
    </recommendedName>
</protein>
<dbReference type="InterPro" id="IPR000542">
    <property type="entry name" value="Carn_acyl_trans"/>
</dbReference>
<reference evidence="5" key="1">
    <citation type="journal article" date="2023" name="DNA Res.">
        <title>Chromosome-level genome assembly of Phrynocephalus forsythii using third-generation DNA sequencing and Hi-C analysis.</title>
        <authorList>
            <person name="Qi Y."/>
            <person name="Zhao W."/>
            <person name="Zhao Y."/>
            <person name="Niu C."/>
            <person name="Cao S."/>
            <person name="Zhang Y."/>
        </authorList>
    </citation>
    <scope>NUCLEOTIDE SEQUENCE</scope>
    <source>
        <tissue evidence="5">Muscle</tissue>
    </source>
</reference>
<evidence type="ECO:0000313" key="5">
    <source>
        <dbReference type="EMBL" id="KAJ7317382.1"/>
    </source>
</evidence>
<sequence length="633" mass="70861">MGRWRLLRLLGPPWGHPVPKATVLHRRNASSFPLPRQPLPPLAQTMAQYLRSLEPLVSPEELEQTKQLVAEFVAPGGEGERLQARLQRRADRMDNWITDWWVQSAYLENRLPLAVHSNPAVVLPKQDFSDWKGQLRFAAKLIAGVLDFKAKIDHQTLLVEYSRGYPLCMDQYARIFGSCRLPGPKHDSIFLPPPGRRPPTYITVARNFQFFQLEVYNSDGTPLTVDQLHWQLQRIRAQSWKTDKEPLGVLTSDHRHTWGQAYTTLMRDKLNRESARAIQRSLFTVCLDAPVLKVSDARAASRLAAQMLHGGGSHSNSGNRWFDKTLQFIVGEDGSCGVLYEQAVAEGPPIATIIDHVLDYCKDPVPVRAPLIPLPLPKKLYFCFTPEIKRDIEHAKQYLDILITDLDINCFTYLEFGKDLLKRHKLSPDSVLQVALQLAYYRTHGELGATTESASLRRFHRGRTETIRSATSAALAFVKAMADNSCQAPERLSLLKEAVEVHSTLTEQALNGLGIDRHLLGLKLEAIADGLRVPEVFMDTSYAVGSYWKLSTGQVAARTDCVMCYGPLVPDGYAVCYNPLPSHINFAVTAFNCCQETDAEQLARSLQKALDDVGALLGNVGCATNQEEEEEGS</sequence>
<dbReference type="AlphaFoldDB" id="A0A9Q0XN93"/>
<evidence type="ECO:0000256" key="1">
    <source>
        <dbReference type="ARBA" id="ARBA00005232"/>
    </source>
</evidence>
<dbReference type="Pfam" id="PF00755">
    <property type="entry name" value="Carn_acyltransf"/>
    <property type="match status" value="1"/>
</dbReference>
<dbReference type="EMBL" id="JAPFRF010000011">
    <property type="protein sequence ID" value="KAJ7317382.1"/>
    <property type="molecule type" value="Genomic_DNA"/>
</dbReference>
<feature type="domain" description="Choline/carnitine acyltransferase" evidence="4">
    <location>
        <begin position="38"/>
        <end position="608"/>
    </location>
</feature>
<dbReference type="InterPro" id="IPR039551">
    <property type="entry name" value="Cho/carn_acyl_trans"/>
</dbReference>
<dbReference type="Gene3D" id="3.30.559.70">
    <property type="entry name" value="Choline/Carnitine o-acyltransferase, domain 2"/>
    <property type="match status" value="1"/>
</dbReference>
<dbReference type="InterPro" id="IPR023213">
    <property type="entry name" value="CAT-like_dom_sf"/>
</dbReference>
<dbReference type="FunFam" id="3.30.559.70:FF:000002">
    <property type="entry name" value="Carnitine O-acetyltransferase"/>
    <property type="match status" value="1"/>
</dbReference>
<dbReference type="Gene3D" id="3.30.559.10">
    <property type="entry name" value="Chloramphenicol acetyltransferase-like domain"/>
    <property type="match status" value="1"/>
</dbReference>
<dbReference type="GO" id="GO:0005777">
    <property type="term" value="C:peroxisome"/>
    <property type="evidence" value="ECO:0007669"/>
    <property type="project" value="TreeGrafter"/>
</dbReference>
<organism evidence="5 6">
    <name type="scientific">Phrynocephalus forsythii</name>
    <dbReference type="NCBI Taxonomy" id="171643"/>
    <lineage>
        <taxon>Eukaryota</taxon>
        <taxon>Metazoa</taxon>
        <taxon>Chordata</taxon>
        <taxon>Craniata</taxon>
        <taxon>Vertebrata</taxon>
        <taxon>Euteleostomi</taxon>
        <taxon>Lepidosauria</taxon>
        <taxon>Squamata</taxon>
        <taxon>Bifurcata</taxon>
        <taxon>Unidentata</taxon>
        <taxon>Episquamata</taxon>
        <taxon>Toxicofera</taxon>
        <taxon>Iguania</taxon>
        <taxon>Acrodonta</taxon>
        <taxon>Agamidae</taxon>
        <taxon>Agaminae</taxon>
        <taxon>Phrynocephalus</taxon>
    </lineage>
</organism>
<dbReference type="PANTHER" id="PTHR22589:SF47">
    <property type="entry name" value="CHOLINE_CARNITINE ACYLTRANSFERASE DOMAIN-CONTAINING PROTEIN"/>
    <property type="match status" value="1"/>
</dbReference>
<keyword evidence="3" id="KW-0012">Acyltransferase</keyword>
<dbReference type="InterPro" id="IPR042231">
    <property type="entry name" value="Cho/carn_acyl_trans_2"/>
</dbReference>
<evidence type="ECO:0000256" key="3">
    <source>
        <dbReference type="ARBA" id="ARBA00023315"/>
    </source>
</evidence>
<evidence type="ECO:0000259" key="4">
    <source>
        <dbReference type="Pfam" id="PF00755"/>
    </source>
</evidence>
<keyword evidence="2" id="KW-0808">Transferase</keyword>
<dbReference type="GO" id="GO:0004092">
    <property type="term" value="F:carnitine O-acetyltransferase activity"/>
    <property type="evidence" value="ECO:0007669"/>
    <property type="project" value="TreeGrafter"/>
</dbReference>
<dbReference type="SUPFAM" id="SSF52777">
    <property type="entry name" value="CoA-dependent acyltransferases"/>
    <property type="match status" value="2"/>
</dbReference>
<dbReference type="PROSITE" id="PS00439">
    <property type="entry name" value="ACYLTRANSF_C_1"/>
    <property type="match status" value="1"/>
</dbReference>
<dbReference type="Proteomes" id="UP001142489">
    <property type="component" value="Unassembled WGS sequence"/>
</dbReference>
<keyword evidence="6" id="KW-1185">Reference proteome</keyword>
<evidence type="ECO:0000256" key="2">
    <source>
        <dbReference type="ARBA" id="ARBA00022679"/>
    </source>
</evidence>
<proteinExistence type="inferred from homology"/>
<accession>A0A9Q0XN93</accession>
<dbReference type="PANTHER" id="PTHR22589">
    <property type="entry name" value="CARNITINE O-ACYLTRANSFERASE"/>
    <property type="match status" value="1"/>
</dbReference>
<name>A0A9Q0XN93_9SAUR</name>
<gene>
    <name evidence="5" type="ORF">JRQ81_003544</name>
</gene>
<evidence type="ECO:0000313" key="6">
    <source>
        <dbReference type="Proteomes" id="UP001142489"/>
    </source>
</evidence>
<comment type="similarity">
    <text evidence="1">Belongs to the carnitine/choline acetyltransferase family.</text>
</comment>
<dbReference type="OrthoDB" id="240216at2759"/>
<comment type="caution">
    <text evidence="5">The sequence shown here is derived from an EMBL/GenBank/DDBJ whole genome shotgun (WGS) entry which is preliminary data.</text>
</comment>
<dbReference type="GO" id="GO:0019254">
    <property type="term" value="P:carnitine metabolic process, CoA-linked"/>
    <property type="evidence" value="ECO:0007669"/>
    <property type="project" value="TreeGrafter"/>
</dbReference>